<dbReference type="eggNOG" id="ENOG502RZRV">
    <property type="taxonomic scope" value="Eukaryota"/>
</dbReference>
<dbReference type="AlphaFoldDB" id="C1MIM7"/>
<accession>C1MIM7</accession>
<reference evidence="2 3" key="1">
    <citation type="journal article" date="2009" name="Science">
        <title>Green evolution and dynamic adaptations revealed by genomes of the marine picoeukaryotes Micromonas.</title>
        <authorList>
            <person name="Worden A.Z."/>
            <person name="Lee J.H."/>
            <person name="Mock T."/>
            <person name="Rouze P."/>
            <person name="Simmons M.P."/>
            <person name="Aerts A.L."/>
            <person name="Allen A.E."/>
            <person name="Cuvelier M.L."/>
            <person name="Derelle E."/>
            <person name="Everett M.V."/>
            <person name="Foulon E."/>
            <person name="Grimwood J."/>
            <person name="Gundlach H."/>
            <person name="Henrissat B."/>
            <person name="Napoli C."/>
            <person name="McDonald S.M."/>
            <person name="Parker M.S."/>
            <person name="Rombauts S."/>
            <person name="Salamov A."/>
            <person name="Von Dassow P."/>
            <person name="Badger J.H."/>
            <person name="Coutinho P.M."/>
            <person name="Demir E."/>
            <person name="Dubchak I."/>
            <person name="Gentemann C."/>
            <person name="Eikrem W."/>
            <person name="Gready J.E."/>
            <person name="John U."/>
            <person name="Lanier W."/>
            <person name="Lindquist E.A."/>
            <person name="Lucas S."/>
            <person name="Mayer K.F."/>
            <person name="Moreau H."/>
            <person name="Not F."/>
            <person name="Otillar R."/>
            <person name="Panaud O."/>
            <person name="Pangilinan J."/>
            <person name="Paulsen I."/>
            <person name="Piegu B."/>
            <person name="Poliakov A."/>
            <person name="Robbens S."/>
            <person name="Schmutz J."/>
            <person name="Toulza E."/>
            <person name="Wyss T."/>
            <person name="Zelensky A."/>
            <person name="Zhou K."/>
            <person name="Armbrust E.V."/>
            <person name="Bhattacharya D."/>
            <person name="Goodenough U.W."/>
            <person name="Van de Peer Y."/>
            <person name="Grigoriev I.V."/>
        </authorList>
    </citation>
    <scope>NUCLEOTIDE SEQUENCE [LARGE SCALE GENOMIC DNA]</scope>
    <source>
        <strain evidence="2 3">CCMP1545</strain>
    </source>
</reference>
<evidence type="ECO:0000313" key="3">
    <source>
        <dbReference type="Proteomes" id="UP000001876"/>
    </source>
</evidence>
<dbReference type="Pfam" id="PF06549">
    <property type="entry name" value="DUF1118"/>
    <property type="match status" value="1"/>
</dbReference>
<keyword evidence="1" id="KW-0472">Membrane</keyword>
<dbReference type="GeneID" id="9680216"/>
<dbReference type="KEGG" id="mpp:MICPUCDRAFT_50626"/>
<name>C1MIM7_MICPC</name>
<sequence>MASTMTSSLVSTKLAAKTSGVATDTRRARAAVVVRAAAKQGKPKVLTKAADLRLIGKAVTAAEELGLIGIADGIDLAGIEKAGLLSKGQALIYDRGAPGKISTLGFLLAAAGAGAVYVIPDDGAASIAAQVVLASACAVGFGAALTGSSLLRKLQN</sequence>
<dbReference type="EMBL" id="GG663735">
    <property type="protein sequence ID" value="EEH60410.1"/>
    <property type="molecule type" value="Genomic_DNA"/>
</dbReference>
<dbReference type="Proteomes" id="UP000001876">
    <property type="component" value="Unassembled WGS sequence"/>
</dbReference>
<dbReference type="InterPro" id="IPR009500">
    <property type="entry name" value="DUF1118"/>
</dbReference>
<protein>
    <submittedName>
        <fullName evidence="2">Predicted protein</fullName>
    </submittedName>
</protein>
<dbReference type="STRING" id="564608.C1MIM7"/>
<proteinExistence type="predicted"/>
<feature type="transmembrane region" description="Helical" evidence="1">
    <location>
        <begin position="101"/>
        <end position="119"/>
    </location>
</feature>
<dbReference type="OrthoDB" id="201162at2759"/>
<keyword evidence="1" id="KW-0812">Transmembrane</keyword>
<dbReference type="RefSeq" id="XP_003055158.1">
    <property type="nucleotide sequence ID" value="XM_003055112.1"/>
</dbReference>
<organism evidence="3">
    <name type="scientific">Micromonas pusilla (strain CCMP1545)</name>
    <name type="common">Picoplanktonic green alga</name>
    <dbReference type="NCBI Taxonomy" id="564608"/>
    <lineage>
        <taxon>Eukaryota</taxon>
        <taxon>Viridiplantae</taxon>
        <taxon>Chlorophyta</taxon>
        <taxon>Mamiellophyceae</taxon>
        <taxon>Mamiellales</taxon>
        <taxon>Mamiellaceae</taxon>
        <taxon>Micromonas</taxon>
    </lineage>
</organism>
<gene>
    <name evidence="2" type="ORF">MICPUCDRAFT_50626</name>
</gene>
<keyword evidence="1" id="KW-1133">Transmembrane helix</keyword>
<keyword evidence="3" id="KW-1185">Reference proteome</keyword>
<evidence type="ECO:0000313" key="2">
    <source>
        <dbReference type="EMBL" id="EEH60410.1"/>
    </source>
</evidence>
<evidence type="ECO:0000256" key="1">
    <source>
        <dbReference type="SAM" id="Phobius"/>
    </source>
</evidence>
<feature type="transmembrane region" description="Helical" evidence="1">
    <location>
        <begin position="125"/>
        <end position="151"/>
    </location>
</feature>
<dbReference type="OMA" id="NHYLAEQ"/>